<protein>
    <submittedName>
        <fullName evidence="2">Uncharacterized protein</fullName>
    </submittedName>
</protein>
<feature type="region of interest" description="Disordered" evidence="1">
    <location>
        <begin position="229"/>
        <end position="272"/>
    </location>
</feature>
<dbReference type="AlphaFoldDB" id="A0A0D2P9W9"/>
<evidence type="ECO:0000313" key="2">
    <source>
        <dbReference type="EMBL" id="KJA17145.1"/>
    </source>
</evidence>
<accession>A0A0D2P9W9</accession>
<feature type="region of interest" description="Disordered" evidence="1">
    <location>
        <begin position="102"/>
        <end position="144"/>
    </location>
</feature>
<organism evidence="2 3">
    <name type="scientific">Hypholoma sublateritium (strain FD-334 SS-4)</name>
    <dbReference type="NCBI Taxonomy" id="945553"/>
    <lineage>
        <taxon>Eukaryota</taxon>
        <taxon>Fungi</taxon>
        <taxon>Dikarya</taxon>
        <taxon>Basidiomycota</taxon>
        <taxon>Agaricomycotina</taxon>
        <taxon>Agaricomycetes</taxon>
        <taxon>Agaricomycetidae</taxon>
        <taxon>Agaricales</taxon>
        <taxon>Agaricineae</taxon>
        <taxon>Strophariaceae</taxon>
        <taxon>Hypholoma</taxon>
    </lineage>
</organism>
<feature type="compositionally biased region" description="Gly residues" evidence="1">
    <location>
        <begin position="105"/>
        <end position="115"/>
    </location>
</feature>
<reference evidence="3" key="1">
    <citation type="submission" date="2014-04" db="EMBL/GenBank/DDBJ databases">
        <title>Evolutionary Origins and Diversification of the Mycorrhizal Mutualists.</title>
        <authorList>
            <consortium name="DOE Joint Genome Institute"/>
            <consortium name="Mycorrhizal Genomics Consortium"/>
            <person name="Kohler A."/>
            <person name="Kuo A."/>
            <person name="Nagy L.G."/>
            <person name="Floudas D."/>
            <person name="Copeland A."/>
            <person name="Barry K.W."/>
            <person name="Cichocki N."/>
            <person name="Veneault-Fourrey C."/>
            <person name="LaButti K."/>
            <person name="Lindquist E.A."/>
            <person name="Lipzen A."/>
            <person name="Lundell T."/>
            <person name="Morin E."/>
            <person name="Murat C."/>
            <person name="Riley R."/>
            <person name="Ohm R."/>
            <person name="Sun H."/>
            <person name="Tunlid A."/>
            <person name="Henrissat B."/>
            <person name="Grigoriev I.V."/>
            <person name="Hibbett D.S."/>
            <person name="Martin F."/>
        </authorList>
    </citation>
    <scope>NUCLEOTIDE SEQUENCE [LARGE SCALE GENOMIC DNA]</scope>
    <source>
        <strain evidence="3">FD-334 SS-4</strain>
    </source>
</reference>
<evidence type="ECO:0000313" key="3">
    <source>
        <dbReference type="Proteomes" id="UP000054270"/>
    </source>
</evidence>
<proteinExistence type="predicted"/>
<gene>
    <name evidence="2" type="ORF">HYPSUDRAFT_1042241</name>
</gene>
<dbReference type="Proteomes" id="UP000054270">
    <property type="component" value="Unassembled WGS sequence"/>
</dbReference>
<name>A0A0D2P9W9_HYPSF</name>
<feature type="compositionally biased region" description="Low complexity" evidence="1">
    <location>
        <begin position="32"/>
        <end position="41"/>
    </location>
</feature>
<sequence length="272" mass="30292">MMPWTQRRPAADIRRNLAPACRPADTADSVSAARGRGATRTRGLREVRGADRLRGVHRHRRRVGEYDFGRGRQLVERGDSGCATGTSSREDIIFTLSEEHRVGERGGSAGMGGDTRLGLSGSASVSFPPSQRPEPTHLAAGDEERLAAAEDRRDGPYTLARCAYLPPLDTAANMSACHPSTVNNDAIPLPYLGLRDRRRAHHHQRLPRPSLADAYRYDDALRHHINLARRSYRCSPPPRPPARGQAQPHHTHRRRRRGRCPARRRWPTAAST</sequence>
<feature type="region of interest" description="Disordered" evidence="1">
    <location>
        <begin position="21"/>
        <end position="43"/>
    </location>
</feature>
<feature type="compositionally biased region" description="Basic residues" evidence="1">
    <location>
        <begin position="249"/>
        <end position="266"/>
    </location>
</feature>
<keyword evidence="3" id="KW-1185">Reference proteome</keyword>
<dbReference type="EMBL" id="KN817608">
    <property type="protein sequence ID" value="KJA17145.1"/>
    <property type="molecule type" value="Genomic_DNA"/>
</dbReference>
<evidence type="ECO:0000256" key="1">
    <source>
        <dbReference type="SAM" id="MobiDB-lite"/>
    </source>
</evidence>